<dbReference type="GeneID" id="43600929"/>
<feature type="compositionally biased region" description="Basic residues" evidence="2">
    <location>
        <begin position="164"/>
        <end position="173"/>
    </location>
</feature>
<dbReference type="Proteomes" id="UP000254866">
    <property type="component" value="Unassembled WGS sequence"/>
</dbReference>
<dbReference type="PANTHER" id="PTHR28006">
    <property type="entry name" value="MONOPOLIN COMPLEX SUBUNIT CSM1"/>
    <property type="match status" value="1"/>
</dbReference>
<evidence type="ECO:0000256" key="2">
    <source>
        <dbReference type="SAM" id="MobiDB-lite"/>
    </source>
</evidence>
<feature type="compositionally biased region" description="Acidic residues" evidence="2">
    <location>
        <begin position="199"/>
        <end position="209"/>
    </location>
</feature>
<accession>A0A370TFN7</accession>
<feature type="compositionally biased region" description="Low complexity" evidence="2">
    <location>
        <begin position="51"/>
        <end position="66"/>
    </location>
</feature>
<protein>
    <recommendedName>
        <fullName evidence="3">Monopolin complex subunit Csm1/Pcs1 C-terminal domain-containing protein</fullName>
    </recommendedName>
</protein>
<feature type="compositionally biased region" description="Acidic residues" evidence="2">
    <location>
        <begin position="101"/>
        <end position="110"/>
    </location>
</feature>
<dbReference type="InterPro" id="IPR020981">
    <property type="entry name" value="Csm1/Pcs1_C"/>
</dbReference>
<gene>
    <name evidence="4" type="ORF">BP5553_08080</name>
</gene>
<dbReference type="PANTHER" id="PTHR28006:SF1">
    <property type="entry name" value="MONOPOLIN COMPLEX SUBUNIT CSM1"/>
    <property type="match status" value="1"/>
</dbReference>
<evidence type="ECO:0000259" key="3">
    <source>
        <dbReference type="Pfam" id="PF12539"/>
    </source>
</evidence>
<dbReference type="InterPro" id="IPR040349">
    <property type="entry name" value="Csm1/Pcs1"/>
</dbReference>
<reference evidence="4 5" key="1">
    <citation type="journal article" date="2018" name="IMA Fungus">
        <title>IMA Genome-F 9: Draft genome sequence of Annulohypoxylon stygium, Aspergillus mulundensis, Berkeleyomyces basicola (syn. Thielaviopsis basicola), Ceratocystis smalleyi, two Cercospora beticola strains, Coleophoma cylindrospora, Fusarium fracticaudum, Phialophora cf. hyalina, and Morchella septimelata.</title>
        <authorList>
            <person name="Wingfield B.D."/>
            <person name="Bills G.F."/>
            <person name="Dong Y."/>
            <person name="Huang W."/>
            <person name="Nel W.J."/>
            <person name="Swalarsk-Parry B.S."/>
            <person name="Vaghefi N."/>
            <person name="Wilken P.M."/>
            <person name="An Z."/>
            <person name="de Beer Z.W."/>
            <person name="De Vos L."/>
            <person name="Chen L."/>
            <person name="Duong T.A."/>
            <person name="Gao Y."/>
            <person name="Hammerbacher A."/>
            <person name="Kikkert J.R."/>
            <person name="Li Y."/>
            <person name="Li H."/>
            <person name="Li K."/>
            <person name="Li Q."/>
            <person name="Liu X."/>
            <person name="Ma X."/>
            <person name="Naidoo K."/>
            <person name="Pethybridge S.J."/>
            <person name="Sun J."/>
            <person name="Steenkamp E.T."/>
            <person name="van der Nest M.A."/>
            <person name="van Wyk S."/>
            <person name="Wingfield M.J."/>
            <person name="Xiong C."/>
            <person name="Yue Q."/>
            <person name="Zhang X."/>
        </authorList>
    </citation>
    <scope>NUCLEOTIDE SEQUENCE [LARGE SCALE GENOMIC DNA]</scope>
    <source>
        <strain evidence="4 5">BP 5553</strain>
    </source>
</reference>
<feature type="compositionally biased region" description="Basic and acidic residues" evidence="2">
    <location>
        <begin position="131"/>
        <end position="149"/>
    </location>
</feature>
<evidence type="ECO:0000313" key="4">
    <source>
        <dbReference type="EMBL" id="RDL33712.1"/>
    </source>
</evidence>
<dbReference type="GO" id="GO:0005730">
    <property type="term" value="C:nucleolus"/>
    <property type="evidence" value="ECO:0007669"/>
    <property type="project" value="TreeGrafter"/>
</dbReference>
<feature type="compositionally biased region" description="Polar residues" evidence="2">
    <location>
        <begin position="214"/>
        <end position="229"/>
    </location>
</feature>
<dbReference type="InterPro" id="IPR038608">
    <property type="entry name" value="Csm1/Pcs1_C_sf"/>
</dbReference>
<feature type="domain" description="Monopolin complex subunit Csm1/Pcs1 C-terminal" evidence="3">
    <location>
        <begin position="430"/>
        <end position="517"/>
    </location>
</feature>
<evidence type="ECO:0000313" key="5">
    <source>
        <dbReference type="Proteomes" id="UP000254866"/>
    </source>
</evidence>
<dbReference type="EMBL" id="NPIC01000008">
    <property type="protein sequence ID" value="RDL33712.1"/>
    <property type="molecule type" value="Genomic_DNA"/>
</dbReference>
<dbReference type="GO" id="GO:0033551">
    <property type="term" value="C:monopolin complex"/>
    <property type="evidence" value="ECO:0007669"/>
    <property type="project" value="InterPro"/>
</dbReference>
<dbReference type="FunFam" id="3.90.1150.80:FF:000001">
    <property type="entry name" value="Chromosome segregation protein (Pcs1)"/>
    <property type="match status" value="1"/>
</dbReference>
<dbReference type="RefSeq" id="XP_031866994.1">
    <property type="nucleotide sequence ID" value="XM_032016703.1"/>
</dbReference>
<dbReference type="GO" id="GO:0051315">
    <property type="term" value="P:attachment of mitotic spindle microtubules to kinetochore"/>
    <property type="evidence" value="ECO:0007669"/>
    <property type="project" value="TreeGrafter"/>
</dbReference>
<dbReference type="GO" id="GO:0034506">
    <property type="term" value="C:chromosome, centromeric core domain"/>
    <property type="evidence" value="ECO:0007669"/>
    <property type="project" value="TreeGrafter"/>
</dbReference>
<proteinExistence type="predicted"/>
<dbReference type="AlphaFoldDB" id="A0A370TFN7"/>
<dbReference type="Pfam" id="PF12539">
    <property type="entry name" value="Csm1"/>
    <property type="match status" value="1"/>
</dbReference>
<name>A0A370TFN7_9HELO</name>
<dbReference type="GO" id="GO:1990644">
    <property type="term" value="F:microtubule site clamp"/>
    <property type="evidence" value="ECO:0007669"/>
    <property type="project" value="TreeGrafter"/>
</dbReference>
<organism evidence="4 5">
    <name type="scientific">Venustampulla echinocandica</name>
    <dbReference type="NCBI Taxonomy" id="2656787"/>
    <lineage>
        <taxon>Eukaryota</taxon>
        <taxon>Fungi</taxon>
        <taxon>Dikarya</taxon>
        <taxon>Ascomycota</taxon>
        <taxon>Pezizomycotina</taxon>
        <taxon>Leotiomycetes</taxon>
        <taxon>Helotiales</taxon>
        <taxon>Pleuroascaceae</taxon>
        <taxon>Venustampulla</taxon>
    </lineage>
</organism>
<sequence length="533" mass="58288">MAKPKGPRATLSGLIASDSEDSHFAEPKAVPILDSTAENKAPAKKPRGRPRTAAAKVTKTKAAPRAGGRLNTKESESAPPVENKSRRQALADKTNQQHDSDMEEVDDLGACEDVVMNDREPDDDIIAAKQTESKATKDKPRAKREKATKGVDSGTEAAPTAPRPRSRGGRKKVATTQEIPDEPSLENITYEAEVPTIDADADADEEVEDVVSKTAHNSMRSRADSQARQPSLKRRRAGSTSDTERGDPSLRRKLGDMTKKYDSLYIKYQDLREIGIKEADRNFERLRKDTDEERKRSNTMVASLKADVAAQAALAKESKALKKTLESKATEVATLQAHIAQLNSSLSEVRAENKTLVAENKTLSAENKTLIAERKTLSAENKTLSNKLAATRSAASAMESLNIPASAVKANGGVRLMGTAEAAQTAQAAQLKEDLYCDLTGLIMRGVKREAEEDIFDCIQTGRNGTLHFKLAVANENVRDSYDDAQCSYVPQLDPRRDNDLMEQLPDYLVDEISFPRPQAAKFYARVVKALTT</sequence>
<keyword evidence="1" id="KW-0175">Coiled coil</keyword>
<dbReference type="OrthoDB" id="2431049at2759"/>
<dbReference type="GO" id="GO:0045144">
    <property type="term" value="P:meiotic sister chromatid segregation"/>
    <property type="evidence" value="ECO:0007669"/>
    <property type="project" value="TreeGrafter"/>
</dbReference>
<comment type="caution">
    <text evidence="4">The sequence shown here is derived from an EMBL/GenBank/DDBJ whole genome shotgun (WGS) entry which is preliminary data.</text>
</comment>
<dbReference type="GO" id="GO:0072686">
    <property type="term" value="C:mitotic spindle"/>
    <property type="evidence" value="ECO:0007669"/>
    <property type="project" value="TreeGrafter"/>
</dbReference>
<evidence type="ECO:0000256" key="1">
    <source>
        <dbReference type="SAM" id="Coils"/>
    </source>
</evidence>
<dbReference type="CDD" id="cd23787">
    <property type="entry name" value="RWD_CSM1"/>
    <property type="match status" value="1"/>
</dbReference>
<dbReference type="Gene3D" id="3.90.1150.80">
    <property type="match status" value="1"/>
</dbReference>
<keyword evidence="5" id="KW-1185">Reference proteome</keyword>
<feature type="compositionally biased region" description="Basic and acidic residues" evidence="2">
    <location>
        <begin position="242"/>
        <end position="254"/>
    </location>
</feature>
<feature type="region of interest" description="Disordered" evidence="2">
    <location>
        <begin position="1"/>
        <end position="254"/>
    </location>
</feature>
<dbReference type="STRING" id="2656787.A0A370TFN7"/>
<feature type="coiled-coil region" evidence="1">
    <location>
        <begin position="332"/>
        <end position="387"/>
    </location>
</feature>